<organism evidence="3 4">
    <name type="scientific">Thalassoglobus polymorphus</name>
    <dbReference type="NCBI Taxonomy" id="2527994"/>
    <lineage>
        <taxon>Bacteria</taxon>
        <taxon>Pseudomonadati</taxon>
        <taxon>Planctomycetota</taxon>
        <taxon>Planctomycetia</taxon>
        <taxon>Planctomycetales</taxon>
        <taxon>Planctomycetaceae</taxon>
        <taxon>Thalassoglobus</taxon>
    </lineage>
</organism>
<evidence type="ECO:0000313" key="4">
    <source>
        <dbReference type="Proteomes" id="UP000315724"/>
    </source>
</evidence>
<dbReference type="RefSeq" id="WP_145196355.1">
    <property type="nucleotide sequence ID" value="NZ_CP036267.1"/>
</dbReference>
<dbReference type="KEGG" id="tpol:Mal48_08670"/>
<dbReference type="Gene3D" id="2.130.10.10">
    <property type="entry name" value="YVTN repeat-like/Quinoprotein amine dehydrogenase"/>
    <property type="match status" value="2"/>
</dbReference>
<dbReference type="SMART" id="SM00564">
    <property type="entry name" value="PQQ"/>
    <property type="match status" value="6"/>
</dbReference>
<dbReference type="Pfam" id="PF13360">
    <property type="entry name" value="PQQ_2"/>
    <property type="match status" value="2"/>
</dbReference>
<dbReference type="PANTHER" id="PTHR34512:SF30">
    <property type="entry name" value="OUTER MEMBRANE PROTEIN ASSEMBLY FACTOR BAMB"/>
    <property type="match status" value="1"/>
</dbReference>
<protein>
    <submittedName>
        <fullName evidence="3">Serine/threonine-protein kinase AfsK</fullName>
        <ecNumber evidence="3">2.7.11.1</ecNumber>
    </submittedName>
</protein>
<evidence type="ECO:0000313" key="3">
    <source>
        <dbReference type="EMBL" id="QDT31632.1"/>
    </source>
</evidence>
<feature type="chain" id="PRO_5022092077" evidence="1">
    <location>
        <begin position="33"/>
        <end position="394"/>
    </location>
</feature>
<keyword evidence="3" id="KW-0418">Kinase</keyword>
<dbReference type="EMBL" id="CP036267">
    <property type="protein sequence ID" value="QDT31632.1"/>
    <property type="molecule type" value="Genomic_DNA"/>
</dbReference>
<feature type="domain" description="Pyrrolo-quinoline quinone repeat" evidence="2">
    <location>
        <begin position="91"/>
        <end position="179"/>
    </location>
</feature>
<keyword evidence="1" id="KW-0732">Signal</keyword>
<dbReference type="InterPro" id="IPR018391">
    <property type="entry name" value="PQQ_b-propeller_rpt"/>
</dbReference>
<dbReference type="OrthoDB" id="256225at2"/>
<dbReference type="InterPro" id="IPR011047">
    <property type="entry name" value="Quinoprotein_ADH-like_sf"/>
</dbReference>
<feature type="domain" description="Pyrrolo-quinoline quinone repeat" evidence="2">
    <location>
        <begin position="261"/>
        <end position="382"/>
    </location>
</feature>
<dbReference type="PANTHER" id="PTHR34512">
    <property type="entry name" value="CELL SURFACE PROTEIN"/>
    <property type="match status" value="1"/>
</dbReference>
<accession>A0A517QIZ9</accession>
<gene>
    <name evidence="3" type="primary">afsK_1</name>
    <name evidence="3" type="ORF">Mal48_08670</name>
</gene>
<evidence type="ECO:0000256" key="1">
    <source>
        <dbReference type="SAM" id="SignalP"/>
    </source>
</evidence>
<sequence precursor="true">MCLLKTPIGRVVVWGAALLASVMMFADAPVLADDVKHESWSSFRNGLKNLGVAASPLADELELKWEFKTPDGTASTPVIADGKTYAATLSGDVHCFELKTGKKLWTYRSVETVAENDIAPGFNAPLTLDETTIFVGDDFGTFHAIERATGKRRWTFDTDGEIVGGAQIVDGNVIFGSHDGFLYCFNVKSGEQVWKAETFGPVNATPTIVGKYTFTTGCDQPVLRVFEIEKGTTAKEVPIEALLLASAAASEENLYFGTDGGGVYSLDWETSKEVWSFSVPKREQQIRTSPAITDDLIVFGSRDKHVHCLDKKTGELKWSFATRGRVDSSPVIAGQRVYFGSADRNVYGLNISDGKEVWKYPAKQSISGSPAIADGYLVIGTDTSNGKILCFGKK</sequence>
<dbReference type="EC" id="2.7.11.1" evidence="3"/>
<dbReference type="AlphaFoldDB" id="A0A517QIZ9"/>
<dbReference type="SUPFAM" id="SSF50998">
    <property type="entry name" value="Quinoprotein alcohol dehydrogenase-like"/>
    <property type="match status" value="2"/>
</dbReference>
<reference evidence="3 4" key="1">
    <citation type="submission" date="2019-02" db="EMBL/GenBank/DDBJ databases">
        <title>Deep-cultivation of Planctomycetes and their phenomic and genomic characterization uncovers novel biology.</title>
        <authorList>
            <person name="Wiegand S."/>
            <person name="Jogler M."/>
            <person name="Boedeker C."/>
            <person name="Pinto D."/>
            <person name="Vollmers J."/>
            <person name="Rivas-Marin E."/>
            <person name="Kohn T."/>
            <person name="Peeters S.H."/>
            <person name="Heuer A."/>
            <person name="Rast P."/>
            <person name="Oberbeckmann S."/>
            <person name="Bunk B."/>
            <person name="Jeske O."/>
            <person name="Meyerdierks A."/>
            <person name="Storesund J.E."/>
            <person name="Kallscheuer N."/>
            <person name="Luecker S."/>
            <person name="Lage O.M."/>
            <person name="Pohl T."/>
            <person name="Merkel B.J."/>
            <person name="Hornburger P."/>
            <person name="Mueller R.-W."/>
            <person name="Bruemmer F."/>
            <person name="Labrenz M."/>
            <person name="Spormann A.M."/>
            <person name="Op den Camp H."/>
            <person name="Overmann J."/>
            <person name="Amann R."/>
            <person name="Jetten M.S.M."/>
            <person name="Mascher T."/>
            <person name="Medema M.H."/>
            <person name="Devos D.P."/>
            <person name="Kaster A.-K."/>
            <person name="Ovreas L."/>
            <person name="Rohde M."/>
            <person name="Galperin M.Y."/>
            <person name="Jogler C."/>
        </authorList>
    </citation>
    <scope>NUCLEOTIDE SEQUENCE [LARGE SCALE GENOMIC DNA]</scope>
    <source>
        <strain evidence="3 4">Mal48</strain>
    </source>
</reference>
<dbReference type="GO" id="GO:0004674">
    <property type="term" value="F:protein serine/threonine kinase activity"/>
    <property type="evidence" value="ECO:0007669"/>
    <property type="project" value="UniProtKB-EC"/>
</dbReference>
<name>A0A517QIZ9_9PLAN</name>
<feature type="signal peptide" evidence="1">
    <location>
        <begin position="1"/>
        <end position="32"/>
    </location>
</feature>
<proteinExistence type="predicted"/>
<dbReference type="InterPro" id="IPR015943">
    <property type="entry name" value="WD40/YVTN_repeat-like_dom_sf"/>
</dbReference>
<evidence type="ECO:0000259" key="2">
    <source>
        <dbReference type="Pfam" id="PF13360"/>
    </source>
</evidence>
<dbReference type="Proteomes" id="UP000315724">
    <property type="component" value="Chromosome"/>
</dbReference>
<keyword evidence="4" id="KW-1185">Reference proteome</keyword>
<dbReference type="InterPro" id="IPR002372">
    <property type="entry name" value="PQQ_rpt_dom"/>
</dbReference>
<keyword evidence="3" id="KW-0808">Transferase</keyword>